<protein>
    <recommendedName>
        <fullName evidence="3">SKA complex subunit 1 homolog</fullName>
    </recommendedName>
    <alternativeName>
        <fullName evidence="4">Spindle and kinetochore-associated protein 1 homolog</fullName>
    </alternativeName>
</protein>
<evidence type="ECO:0000313" key="5">
    <source>
        <dbReference type="EMBL" id="KAF3440021.1"/>
    </source>
</evidence>
<dbReference type="InterPro" id="IPR042031">
    <property type="entry name" value="SKA1_MBD_sf"/>
</dbReference>
<evidence type="ECO:0000256" key="2">
    <source>
        <dbReference type="ARBA" id="ARBA00023054"/>
    </source>
</evidence>
<proteinExistence type="inferred from homology"/>
<dbReference type="GO" id="GO:0051301">
    <property type="term" value="P:cell division"/>
    <property type="evidence" value="ECO:0007669"/>
    <property type="project" value="InterPro"/>
</dbReference>
<evidence type="ECO:0000256" key="4">
    <source>
        <dbReference type="ARBA" id="ARBA00075755"/>
    </source>
</evidence>
<name>A0A8K0GW24_9ROSA</name>
<dbReference type="GO" id="GO:0007059">
    <property type="term" value="P:chromosome segregation"/>
    <property type="evidence" value="ECO:0007669"/>
    <property type="project" value="InterPro"/>
</dbReference>
<dbReference type="GO" id="GO:0072686">
    <property type="term" value="C:mitotic spindle"/>
    <property type="evidence" value="ECO:0007669"/>
    <property type="project" value="TreeGrafter"/>
</dbReference>
<keyword evidence="6" id="KW-1185">Reference proteome</keyword>
<dbReference type="OrthoDB" id="5962at2759"/>
<dbReference type="GO" id="GO:0031110">
    <property type="term" value="P:regulation of microtubule polymerization or depolymerization"/>
    <property type="evidence" value="ECO:0007669"/>
    <property type="project" value="TreeGrafter"/>
</dbReference>
<dbReference type="Pfam" id="PF07160">
    <property type="entry name" value="SKA1"/>
    <property type="match status" value="1"/>
</dbReference>
<sequence>MDGKRVGASLDSMISAFNARIAELQELVIARNMYPASSITDLSAVDASLKAMELQIQAIKDRVREETLAIPKARKLIDASLKQQKKLQSLSVYAPFHIPERLSVLNADSNKRDFSLLPEASTEDACYRSIKLEEEPAAPPKEKKGRSSAPLWFITDNELDSLSAYMKGRLTVDKVNAAVNDMATYAEANAQLITAPKKKLAENVWEKALELRDIAMAEAVKGKHFFLETDIKGPSLKLDNTGKAILTVLRHLGRISETRIGHHRVFILLKPH</sequence>
<comment type="similarity">
    <text evidence="1">Belongs to the SKA1 family.</text>
</comment>
<evidence type="ECO:0000256" key="3">
    <source>
        <dbReference type="ARBA" id="ARBA00068507"/>
    </source>
</evidence>
<dbReference type="InterPro" id="IPR009829">
    <property type="entry name" value="SKA1"/>
</dbReference>
<dbReference type="Gene3D" id="1.10.10.1890">
    <property type="entry name" value="Ska1 microtubule binding domain-like"/>
    <property type="match status" value="1"/>
</dbReference>
<organism evidence="5 6">
    <name type="scientific">Rhamnella rubrinervis</name>
    <dbReference type="NCBI Taxonomy" id="2594499"/>
    <lineage>
        <taxon>Eukaryota</taxon>
        <taxon>Viridiplantae</taxon>
        <taxon>Streptophyta</taxon>
        <taxon>Embryophyta</taxon>
        <taxon>Tracheophyta</taxon>
        <taxon>Spermatophyta</taxon>
        <taxon>Magnoliopsida</taxon>
        <taxon>eudicotyledons</taxon>
        <taxon>Gunneridae</taxon>
        <taxon>Pentapetalae</taxon>
        <taxon>rosids</taxon>
        <taxon>fabids</taxon>
        <taxon>Rosales</taxon>
        <taxon>Rhamnaceae</taxon>
        <taxon>rhamnoid group</taxon>
        <taxon>Rhamneae</taxon>
        <taxon>Rhamnella</taxon>
    </lineage>
</organism>
<dbReference type="PANTHER" id="PTHR28573:SF1">
    <property type="entry name" value="SPINDLE AND KINETOCHORE-ASSOCIATED PROTEIN 1"/>
    <property type="match status" value="1"/>
</dbReference>
<dbReference type="GO" id="GO:0000940">
    <property type="term" value="C:outer kinetochore"/>
    <property type="evidence" value="ECO:0007669"/>
    <property type="project" value="TreeGrafter"/>
</dbReference>
<dbReference type="FunFam" id="1.10.10.1890:FF:000002">
    <property type="entry name" value="Spindle and kinetochore-associated protein 1"/>
    <property type="match status" value="1"/>
</dbReference>
<keyword evidence="2" id="KW-0175">Coiled coil</keyword>
<evidence type="ECO:0000313" key="6">
    <source>
        <dbReference type="Proteomes" id="UP000796880"/>
    </source>
</evidence>
<dbReference type="AlphaFoldDB" id="A0A8K0GW24"/>
<gene>
    <name evidence="5" type="ORF">FNV43_RR18299</name>
</gene>
<dbReference type="PANTHER" id="PTHR28573">
    <property type="entry name" value="SPINDLE AND KINETOCHORE-ASSOCIATED PROTEIN 1"/>
    <property type="match status" value="1"/>
</dbReference>
<comment type="caution">
    <text evidence="5">The sequence shown here is derived from an EMBL/GenBank/DDBJ whole genome shotgun (WGS) entry which is preliminary data.</text>
</comment>
<dbReference type="Proteomes" id="UP000796880">
    <property type="component" value="Unassembled WGS sequence"/>
</dbReference>
<dbReference type="GO" id="GO:0008017">
    <property type="term" value="F:microtubule binding"/>
    <property type="evidence" value="ECO:0007669"/>
    <property type="project" value="InterPro"/>
</dbReference>
<dbReference type="GO" id="GO:0000278">
    <property type="term" value="P:mitotic cell cycle"/>
    <property type="evidence" value="ECO:0007669"/>
    <property type="project" value="TreeGrafter"/>
</dbReference>
<reference evidence="5" key="1">
    <citation type="submission" date="2020-03" db="EMBL/GenBank/DDBJ databases">
        <title>A high-quality chromosome-level genome assembly of a woody plant with both climbing and erect habits, Rhamnella rubrinervis.</title>
        <authorList>
            <person name="Lu Z."/>
            <person name="Yang Y."/>
            <person name="Zhu X."/>
            <person name="Sun Y."/>
        </authorList>
    </citation>
    <scope>NUCLEOTIDE SEQUENCE</scope>
    <source>
        <strain evidence="5">BYM</strain>
        <tissue evidence="5">Leaf</tissue>
    </source>
</reference>
<evidence type="ECO:0000256" key="1">
    <source>
        <dbReference type="ARBA" id="ARBA00006836"/>
    </source>
</evidence>
<accession>A0A8K0GW24</accession>
<dbReference type="EMBL" id="VOIH02000008">
    <property type="protein sequence ID" value="KAF3440021.1"/>
    <property type="molecule type" value="Genomic_DNA"/>
</dbReference>
<dbReference type="GO" id="GO:0005876">
    <property type="term" value="C:spindle microtubule"/>
    <property type="evidence" value="ECO:0007669"/>
    <property type="project" value="TreeGrafter"/>
</dbReference>